<protein>
    <submittedName>
        <fullName evidence="1">Uncharacterized protein</fullName>
    </submittedName>
</protein>
<reference evidence="1 2" key="1">
    <citation type="submission" date="2024-07" db="EMBL/GenBank/DDBJ databases">
        <title>Section-level genome sequencing and comparative genomics of Aspergillus sections Usti and Cavernicolus.</title>
        <authorList>
            <consortium name="Lawrence Berkeley National Laboratory"/>
            <person name="Nybo J.L."/>
            <person name="Vesth T.C."/>
            <person name="Theobald S."/>
            <person name="Frisvad J.C."/>
            <person name="Larsen T.O."/>
            <person name="Kjaerboelling I."/>
            <person name="Rothschild-Mancinelli K."/>
            <person name="Lyhne E.K."/>
            <person name="Kogle M.E."/>
            <person name="Barry K."/>
            <person name="Clum A."/>
            <person name="Na H."/>
            <person name="Ledsgaard L."/>
            <person name="Lin J."/>
            <person name="Lipzen A."/>
            <person name="Kuo A."/>
            <person name="Riley R."/>
            <person name="Mondo S."/>
            <person name="LaButti K."/>
            <person name="Haridas S."/>
            <person name="Pangalinan J."/>
            <person name="Salamov A.A."/>
            <person name="Simmons B.A."/>
            <person name="Magnuson J.K."/>
            <person name="Chen J."/>
            <person name="Drula E."/>
            <person name="Henrissat B."/>
            <person name="Wiebenga A."/>
            <person name="Lubbers R.J."/>
            <person name="Gomes A.C."/>
            <person name="Makela M.R."/>
            <person name="Stajich J."/>
            <person name="Grigoriev I.V."/>
            <person name="Mortensen U.H."/>
            <person name="De vries R.P."/>
            <person name="Baker S.E."/>
            <person name="Andersen M.R."/>
        </authorList>
    </citation>
    <scope>NUCLEOTIDE SEQUENCE [LARGE SCALE GENOMIC DNA]</scope>
    <source>
        <strain evidence="1 2">CBS 600.67</strain>
    </source>
</reference>
<dbReference type="EMBL" id="JBFXLS010000089">
    <property type="protein sequence ID" value="KAL2817759.1"/>
    <property type="molecule type" value="Genomic_DNA"/>
</dbReference>
<sequence>MSASSRQMLQASVSVLRRRLGPLKTTYPGPEHDELYPPEYCHKHYQSTECVDCSAADSAIDPVSKDGQQLSCKQLGCDKQSLVRRGRLREALNFNQTPPLKVHIGPVGPGDAVMKSGLHRDATAKEHNLIAFKMEACGIHDTGSGTGSQAHALNHGEDSIVPKGLHKAVPKKIERALPNKNHNAGNE</sequence>
<dbReference type="PANTHER" id="PTHR46082:SF6">
    <property type="entry name" value="AAA+ ATPASE DOMAIN-CONTAINING PROTEIN-RELATED"/>
    <property type="match status" value="1"/>
</dbReference>
<organism evidence="1 2">
    <name type="scientific">Aspergillus cavernicola</name>
    <dbReference type="NCBI Taxonomy" id="176166"/>
    <lineage>
        <taxon>Eukaryota</taxon>
        <taxon>Fungi</taxon>
        <taxon>Dikarya</taxon>
        <taxon>Ascomycota</taxon>
        <taxon>Pezizomycotina</taxon>
        <taxon>Eurotiomycetes</taxon>
        <taxon>Eurotiomycetidae</taxon>
        <taxon>Eurotiales</taxon>
        <taxon>Aspergillaceae</taxon>
        <taxon>Aspergillus</taxon>
        <taxon>Aspergillus subgen. Nidulantes</taxon>
    </lineage>
</organism>
<dbReference type="Proteomes" id="UP001610335">
    <property type="component" value="Unassembled WGS sequence"/>
</dbReference>
<keyword evidence="2" id="KW-1185">Reference proteome</keyword>
<comment type="caution">
    <text evidence="1">The sequence shown here is derived from an EMBL/GenBank/DDBJ whole genome shotgun (WGS) entry which is preliminary data.</text>
</comment>
<name>A0ABR4HQK0_9EURO</name>
<dbReference type="PANTHER" id="PTHR46082">
    <property type="entry name" value="ATP/GTP-BINDING PROTEIN-RELATED"/>
    <property type="match status" value="1"/>
</dbReference>
<proteinExistence type="predicted"/>
<gene>
    <name evidence="1" type="ORF">BDW59DRAFT_165805</name>
</gene>
<dbReference type="InterPro" id="IPR053137">
    <property type="entry name" value="NLR-like"/>
</dbReference>
<accession>A0ABR4HQK0</accession>
<dbReference type="InterPro" id="IPR035994">
    <property type="entry name" value="Nucleoside_phosphorylase_sf"/>
</dbReference>
<dbReference type="Gene3D" id="3.40.50.1580">
    <property type="entry name" value="Nucleoside phosphorylase domain"/>
    <property type="match status" value="1"/>
</dbReference>
<evidence type="ECO:0000313" key="2">
    <source>
        <dbReference type="Proteomes" id="UP001610335"/>
    </source>
</evidence>
<evidence type="ECO:0000313" key="1">
    <source>
        <dbReference type="EMBL" id="KAL2817759.1"/>
    </source>
</evidence>